<dbReference type="InterPro" id="IPR029021">
    <property type="entry name" value="Prot-tyrosine_phosphatase-like"/>
</dbReference>
<dbReference type="EC" id="3.1.3.48" evidence="2"/>
<dbReference type="InterPro" id="IPR020422">
    <property type="entry name" value="TYR_PHOSPHATASE_DUAL_dom"/>
</dbReference>
<dbReference type="AlphaFoldDB" id="A0A1Z5JFV6"/>
<dbReference type="SUPFAM" id="SSF52799">
    <property type="entry name" value="(Phosphotyrosine protein) phosphatases II"/>
    <property type="match status" value="2"/>
</dbReference>
<evidence type="ECO:0000313" key="8">
    <source>
        <dbReference type="EMBL" id="GAX12897.1"/>
    </source>
</evidence>
<feature type="domain" description="Tyrosine-protein phosphatase" evidence="6">
    <location>
        <begin position="255"/>
        <end position="401"/>
    </location>
</feature>
<keyword evidence="3 8" id="KW-0378">Hydrolase</keyword>
<dbReference type="Pfam" id="PF22785">
    <property type="entry name" value="Tc-R-P"/>
    <property type="match status" value="1"/>
</dbReference>
<feature type="domain" description="Tyrosine specific protein phosphatases" evidence="7">
    <location>
        <begin position="320"/>
        <end position="388"/>
    </location>
</feature>
<dbReference type="InterPro" id="IPR044506">
    <property type="entry name" value="CDC14_C"/>
</dbReference>
<sequence length="503" mass="55814">MSETSTPRVAATVRSKNPLKGAVEILPQRLYYAALKTPPPSHNILASTPRRHDDGKKDPKKQIHFFNMDNELIYWNFFLDFGPLNLGQLIRFSNRLNDKLRKFPVVCFYSTTLPAKRANAIFLISAWQMLFLGRSPEQAYKGFAKTLTNSPRHRNTTLVTSNVFPDTAATCSLPPVSASQGAVTIAPLPNFHDASPCECTYDITVMDCLHGLAAALTHGFFDLDTFDVDEYEHFEQVENGDLNWLCKDRILAFAGPSYERHVSPEGYCTLAPADYIPYFLEKKVSLVVRLNKKAYHEEDFVEAGINHVEAFFLDGSCPPMSILHGVVEAFESVPADEAFAVHCKAGLGRTGTCIGAYLMKHYRMTAVECIAWMRICRPGCVIGPQQEFLEKIQPMFWQEGEAAGLIERPLALVAADDNDDKEETEKQEVVETTEETPPPTNNDEEVTGRSGQAEGLLAARTRRNGKPSSPSTTPSRKVQPPPAPITPEKSVVAAESNGTTLRC</sequence>
<protein>
    <recommendedName>
        <fullName evidence="2">protein-tyrosine-phosphatase</fullName>
        <ecNumber evidence="2">3.1.3.48</ecNumber>
    </recommendedName>
</protein>
<dbReference type="FunFam" id="3.90.190.10:FF:000006">
    <property type="entry name" value="Dual specificity protein phosphatase CDC14B"/>
    <property type="match status" value="1"/>
</dbReference>
<proteinExistence type="inferred from homology"/>
<evidence type="ECO:0000259" key="6">
    <source>
        <dbReference type="PROSITE" id="PS50054"/>
    </source>
</evidence>
<evidence type="ECO:0000256" key="4">
    <source>
        <dbReference type="ARBA" id="ARBA00022912"/>
    </source>
</evidence>
<evidence type="ECO:0000259" key="7">
    <source>
        <dbReference type="PROSITE" id="PS50056"/>
    </source>
</evidence>
<dbReference type="InParanoid" id="A0A1Z5JFV6"/>
<dbReference type="Gene3D" id="3.90.190.10">
    <property type="entry name" value="Protein tyrosine phosphatase superfamily"/>
    <property type="match status" value="2"/>
</dbReference>
<dbReference type="CDD" id="cd14499">
    <property type="entry name" value="CDC14_C"/>
    <property type="match status" value="1"/>
</dbReference>
<dbReference type="Pfam" id="PF14671">
    <property type="entry name" value="DSPn"/>
    <property type="match status" value="1"/>
</dbReference>
<feature type="region of interest" description="Disordered" evidence="5">
    <location>
        <begin position="414"/>
        <end position="503"/>
    </location>
</feature>
<reference evidence="8 9" key="1">
    <citation type="journal article" date="2015" name="Plant Cell">
        <title>Oil accumulation by the oleaginous diatom Fistulifera solaris as revealed by the genome and transcriptome.</title>
        <authorList>
            <person name="Tanaka T."/>
            <person name="Maeda Y."/>
            <person name="Veluchamy A."/>
            <person name="Tanaka M."/>
            <person name="Abida H."/>
            <person name="Marechal E."/>
            <person name="Bowler C."/>
            <person name="Muto M."/>
            <person name="Sunaga Y."/>
            <person name="Tanaka M."/>
            <person name="Yoshino T."/>
            <person name="Taniguchi T."/>
            <person name="Fukuda Y."/>
            <person name="Nemoto M."/>
            <person name="Matsumoto M."/>
            <person name="Wong P.S."/>
            <person name="Aburatani S."/>
            <person name="Fujibuchi W."/>
        </authorList>
    </citation>
    <scope>NUCLEOTIDE SEQUENCE [LARGE SCALE GENOMIC DNA]</scope>
    <source>
        <strain evidence="8 9">JPCC DA0580</strain>
    </source>
</reference>
<evidence type="ECO:0000256" key="2">
    <source>
        <dbReference type="ARBA" id="ARBA00013064"/>
    </source>
</evidence>
<dbReference type="GO" id="GO:0051301">
    <property type="term" value="P:cell division"/>
    <property type="evidence" value="ECO:0007669"/>
    <property type="project" value="UniProtKB-KW"/>
</dbReference>
<evidence type="ECO:0000256" key="3">
    <source>
        <dbReference type="ARBA" id="ARBA00022801"/>
    </source>
</evidence>
<evidence type="ECO:0000313" key="9">
    <source>
        <dbReference type="Proteomes" id="UP000198406"/>
    </source>
</evidence>
<gene>
    <name evidence="8" type="ORF">FisN_11Hh304</name>
</gene>
<keyword evidence="9" id="KW-1185">Reference proteome</keyword>
<dbReference type="Proteomes" id="UP000198406">
    <property type="component" value="Unassembled WGS sequence"/>
</dbReference>
<name>A0A1Z5JFV6_FISSO</name>
<comment type="caution">
    <text evidence="8">The sequence shown here is derived from an EMBL/GenBank/DDBJ whole genome shotgun (WGS) entry which is preliminary data.</text>
</comment>
<dbReference type="PROSITE" id="PS00383">
    <property type="entry name" value="TYR_PHOSPHATASE_1"/>
    <property type="match status" value="1"/>
</dbReference>
<dbReference type="EMBL" id="BDSP01000057">
    <property type="protein sequence ID" value="GAX12897.1"/>
    <property type="molecule type" value="Genomic_DNA"/>
</dbReference>
<dbReference type="OrthoDB" id="266663at2759"/>
<accession>A0A1Z5JFV6</accession>
<keyword evidence="8" id="KW-0132">Cell division</keyword>
<comment type="similarity">
    <text evidence="1">Belongs to the protein-tyrosine phosphatase family. Non-receptor class CDC14 subfamily.</text>
</comment>
<evidence type="ECO:0000256" key="1">
    <source>
        <dbReference type="ARBA" id="ARBA00007315"/>
    </source>
</evidence>
<evidence type="ECO:0000256" key="5">
    <source>
        <dbReference type="SAM" id="MobiDB-lite"/>
    </source>
</evidence>
<keyword evidence="4" id="KW-0904">Protein phosphatase</keyword>
<dbReference type="PROSITE" id="PS50056">
    <property type="entry name" value="TYR_PHOSPHATASE_2"/>
    <property type="match status" value="1"/>
</dbReference>
<dbReference type="InterPro" id="IPR029260">
    <property type="entry name" value="DSPn"/>
</dbReference>
<dbReference type="InterPro" id="IPR016130">
    <property type="entry name" value="Tyr_Pase_AS"/>
</dbReference>
<dbReference type="InterPro" id="IPR000387">
    <property type="entry name" value="Tyr_Pase_dom"/>
</dbReference>
<dbReference type="InterPro" id="IPR050561">
    <property type="entry name" value="PTP"/>
</dbReference>
<organism evidence="8 9">
    <name type="scientific">Fistulifera solaris</name>
    <name type="common">Oleaginous diatom</name>
    <dbReference type="NCBI Taxonomy" id="1519565"/>
    <lineage>
        <taxon>Eukaryota</taxon>
        <taxon>Sar</taxon>
        <taxon>Stramenopiles</taxon>
        <taxon>Ochrophyta</taxon>
        <taxon>Bacillariophyta</taxon>
        <taxon>Bacillariophyceae</taxon>
        <taxon>Bacillariophycidae</taxon>
        <taxon>Naviculales</taxon>
        <taxon>Naviculaceae</taxon>
        <taxon>Fistulifera</taxon>
    </lineage>
</organism>
<dbReference type="CDD" id="cd17657">
    <property type="entry name" value="CDC14_N"/>
    <property type="match status" value="1"/>
</dbReference>
<dbReference type="PROSITE" id="PS50054">
    <property type="entry name" value="TYR_PHOSPHATASE_DUAL"/>
    <property type="match status" value="1"/>
</dbReference>
<dbReference type="PANTHER" id="PTHR23339">
    <property type="entry name" value="TYROSINE SPECIFIC PROTEIN PHOSPHATASE AND DUAL SPECIFICITY PROTEIN PHOSPHATASE"/>
    <property type="match status" value="1"/>
</dbReference>
<dbReference type="GO" id="GO:0004725">
    <property type="term" value="F:protein tyrosine phosphatase activity"/>
    <property type="evidence" value="ECO:0007669"/>
    <property type="project" value="UniProtKB-EC"/>
</dbReference>
<keyword evidence="8" id="KW-0131">Cell cycle</keyword>